<dbReference type="Proteomes" id="UP000887577">
    <property type="component" value="Unplaced"/>
</dbReference>
<dbReference type="WBParaSite" id="PSU_v2.g11349.t1">
    <property type="protein sequence ID" value="PSU_v2.g11349.t1"/>
    <property type="gene ID" value="PSU_v2.g11349"/>
</dbReference>
<keyword evidence="3" id="KW-1185">Reference proteome</keyword>
<dbReference type="GO" id="GO:0016787">
    <property type="term" value="F:hydrolase activity"/>
    <property type="evidence" value="ECO:0007669"/>
    <property type="project" value="UniProtKB-KW"/>
</dbReference>
<accession>A0A914Y0F5</accession>
<dbReference type="InterPro" id="IPR002933">
    <property type="entry name" value="Peptidase_M20"/>
</dbReference>
<evidence type="ECO:0000313" key="4">
    <source>
        <dbReference type="WBParaSite" id="PSU_v2.g11349.t1"/>
    </source>
</evidence>
<dbReference type="InterPro" id="IPR001261">
    <property type="entry name" value="ArgE/DapE_CS"/>
</dbReference>
<dbReference type="Pfam" id="PF01546">
    <property type="entry name" value="Peptidase_M20"/>
    <property type="match status" value="1"/>
</dbReference>
<dbReference type="InterPro" id="IPR050072">
    <property type="entry name" value="Peptidase_M20A"/>
</dbReference>
<proteinExistence type="predicted"/>
<dbReference type="PROSITE" id="PS00759">
    <property type="entry name" value="ARGE_DAPE_CPG2_2"/>
    <property type="match status" value="1"/>
</dbReference>
<dbReference type="PANTHER" id="PTHR43808:SF8">
    <property type="entry name" value="PEPTIDASE M20 DIMERISATION DOMAIN-CONTAINING PROTEIN"/>
    <property type="match status" value="1"/>
</dbReference>
<evidence type="ECO:0000256" key="1">
    <source>
        <dbReference type="ARBA" id="ARBA00022801"/>
    </source>
</evidence>
<sequence>MNNSNSLIASKDDIESFLMNLMSIDSTTGKEWILGNLIKEFLEDEGFNVTIQPLPSETNRFNILATWSPYIPPGPRILFNTHLDTVPPYIPPTKNEENIYGRGANDAKGQIASQIFAIRKIIKEMPALASNLGLLFVVGEENRHDGMKVRYTEKNG</sequence>
<evidence type="ECO:0000313" key="3">
    <source>
        <dbReference type="Proteomes" id="UP000887577"/>
    </source>
</evidence>
<organism evidence="3 4">
    <name type="scientific">Panagrolaimus superbus</name>
    <dbReference type="NCBI Taxonomy" id="310955"/>
    <lineage>
        <taxon>Eukaryota</taxon>
        <taxon>Metazoa</taxon>
        <taxon>Ecdysozoa</taxon>
        <taxon>Nematoda</taxon>
        <taxon>Chromadorea</taxon>
        <taxon>Rhabditida</taxon>
        <taxon>Tylenchina</taxon>
        <taxon>Panagrolaimomorpha</taxon>
        <taxon>Panagrolaimoidea</taxon>
        <taxon>Panagrolaimidae</taxon>
        <taxon>Panagrolaimus</taxon>
    </lineage>
</organism>
<keyword evidence="1" id="KW-0378">Hydrolase</keyword>
<dbReference type="AlphaFoldDB" id="A0A914Y0F5"/>
<dbReference type="SUPFAM" id="SSF53187">
    <property type="entry name" value="Zn-dependent exopeptidases"/>
    <property type="match status" value="1"/>
</dbReference>
<evidence type="ECO:0000256" key="2">
    <source>
        <dbReference type="ARBA" id="ARBA00022833"/>
    </source>
</evidence>
<protein>
    <submittedName>
        <fullName evidence="4">Uncharacterized protein</fullName>
    </submittedName>
</protein>
<dbReference type="Gene3D" id="3.40.630.10">
    <property type="entry name" value="Zn peptidases"/>
    <property type="match status" value="1"/>
</dbReference>
<keyword evidence="2" id="KW-0862">Zinc</keyword>
<name>A0A914Y0F5_9BILA</name>
<reference evidence="4" key="1">
    <citation type="submission" date="2022-11" db="UniProtKB">
        <authorList>
            <consortium name="WormBaseParasite"/>
        </authorList>
    </citation>
    <scope>IDENTIFICATION</scope>
</reference>
<dbReference type="PANTHER" id="PTHR43808">
    <property type="entry name" value="ACETYLORNITHINE DEACETYLASE"/>
    <property type="match status" value="1"/>
</dbReference>